<protein>
    <submittedName>
        <fullName evidence="4">Cytochrome b</fullName>
    </submittedName>
</protein>
<feature type="transmembrane region" description="Helical" evidence="1">
    <location>
        <begin position="68"/>
        <end position="85"/>
    </location>
</feature>
<gene>
    <name evidence="2" type="ORF">HDID_LOCUS4222</name>
</gene>
<keyword evidence="1" id="KW-1133">Transmembrane helix</keyword>
<keyword evidence="1" id="KW-0812">Transmembrane</keyword>
<reference evidence="4" key="1">
    <citation type="submission" date="2017-02" db="UniProtKB">
        <authorList>
            <consortium name="WormBaseParasite"/>
        </authorList>
    </citation>
    <scope>IDENTIFICATION</scope>
</reference>
<name>A0A0R3SH12_HYMDI</name>
<dbReference type="OrthoDB" id="9937820at2759"/>
<dbReference type="Proteomes" id="UP000274504">
    <property type="component" value="Unassembled WGS sequence"/>
</dbReference>
<proteinExistence type="predicted"/>
<evidence type="ECO:0000313" key="3">
    <source>
        <dbReference type="Proteomes" id="UP000274504"/>
    </source>
</evidence>
<dbReference type="WBParaSite" id="HDID_0000422401-mRNA-1">
    <property type="protein sequence ID" value="HDID_0000422401-mRNA-1"/>
    <property type="gene ID" value="HDID_0000422401"/>
</dbReference>
<reference evidence="2 3" key="2">
    <citation type="submission" date="2018-11" db="EMBL/GenBank/DDBJ databases">
        <authorList>
            <consortium name="Pathogen Informatics"/>
        </authorList>
    </citation>
    <scope>NUCLEOTIDE SEQUENCE [LARGE SCALE GENOMIC DNA]</scope>
</reference>
<evidence type="ECO:0000256" key="1">
    <source>
        <dbReference type="SAM" id="Phobius"/>
    </source>
</evidence>
<organism evidence="4">
    <name type="scientific">Hymenolepis diminuta</name>
    <name type="common">Rat tapeworm</name>
    <dbReference type="NCBI Taxonomy" id="6216"/>
    <lineage>
        <taxon>Eukaryota</taxon>
        <taxon>Metazoa</taxon>
        <taxon>Spiralia</taxon>
        <taxon>Lophotrochozoa</taxon>
        <taxon>Platyhelminthes</taxon>
        <taxon>Cestoda</taxon>
        <taxon>Eucestoda</taxon>
        <taxon>Cyclophyllidea</taxon>
        <taxon>Hymenolepididae</taxon>
        <taxon>Hymenolepis</taxon>
    </lineage>
</organism>
<dbReference type="EMBL" id="UYSG01001532">
    <property type="protein sequence ID" value="VDL45797.1"/>
    <property type="molecule type" value="Genomic_DNA"/>
</dbReference>
<dbReference type="AlphaFoldDB" id="A0A0R3SH12"/>
<evidence type="ECO:0000313" key="2">
    <source>
        <dbReference type="EMBL" id="VDL45797.1"/>
    </source>
</evidence>
<evidence type="ECO:0000313" key="4">
    <source>
        <dbReference type="WBParaSite" id="HDID_0000422401-mRNA-1"/>
    </source>
</evidence>
<dbReference type="STRING" id="6216.A0A0R3SH12"/>
<keyword evidence="1" id="KW-0472">Membrane</keyword>
<sequence>MPAKDFLQLPVQHRTQLKWKLLLNRFKVYFWMRQPGFDQPNPYLNVLACERPNPFEVYSSLGAVTSELFFVSSLAIFLPLYYVFLMKRIELR</sequence>
<accession>A0A0R3SH12</accession>